<dbReference type="InterPro" id="IPR036104">
    <property type="entry name" value="BFN_sf"/>
</dbReference>
<dbReference type="PROSITE" id="PS51658">
    <property type="entry name" value="BFN"/>
    <property type="match status" value="1"/>
</dbReference>
<dbReference type="Pfam" id="PF02577">
    <property type="entry name" value="BFN_dom"/>
    <property type="match status" value="1"/>
</dbReference>
<gene>
    <name evidence="2" type="ORF">ACFL2Z_04535</name>
</gene>
<evidence type="ECO:0000259" key="1">
    <source>
        <dbReference type="PROSITE" id="PS51658"/>
    </source>
</evidence>
<dbReference type="PANTHER" id="PTHR15160">
    <property type="entry name" value="VON HIPPEL-LINDAU PROTEIN"/>
    <property type="match status" value="1"/>
</dbReference>
<feature type="domain" description="BFN" evidence="1">
    <location>
        <begin position="1"/>
        <end position="129"/>
    </location>
</feature>
<dbReference type="PANTHER" id="PTHR15160:SF1">
    <property type="entry name" value="VON HIPPEL-LINDAU DISEASE TUMOR SUPPRESSOR"/>
    <property type="match status" value="1"/>
</dbReference>
<dbReference type="InterPro" id="IPR003729">
    <property type="entry name" value="Bi_nuclease_dom"/>
</dbReference>
<dbReference type="SUPFAM" id="SSF103256">
    <property type="entry name" value="Hypothetical protein TM0160"/>
    <property type="match status" value="1"/>
</dbReference>
<evidence type="ECO:0000313" key="2">
    <source>
        <dbReference type="EMBL" id="MFC1800160.1"/>
    </source>
</evidence>
<dbReference type="Proteomes" id="UP001594288">
    <property type="component" value="Unassembled WGS sequence"/>
</dbReference>
<evidence type="ECO:0000313" key="3">
    <source>
        <dbReference type="Proteomes" id="UP001594288"/>
    </source>
</evidence>
<protein>
    <submittedName>
        <fullName evidence="2">Bifunctional nuclease family protein</fullName>
    </submittedName>
</protein>
<keyword evidence="3" id="KW-1185">Reference proteome</keyword>
<sequence length="161" mass="18279">MKVWKLILDGRTDTPVVILQELEGKRVLPIWIGKAEARAIAMELAREKFQRPLTHDLMKTLIDALGGKVRKVTIGDLKDNTFFAQLFLDKDDEIISIDARPSDSIALALRTRSAIFVAESLLQDEPEEKELSDDERAEALRKYLDRLDPEDFGTFPGRGRT</sequence>
<dbReference type="EMBL" id="JBHPEI010000076">
    <property type="protein sequence ID" value="MFC1800160.1"/>
    <property type="molecule type" value="Genomic_DNA"/>
</dbReference>
<name>A0ABV6YQ12_UNCEI</name>
<proteinExistence type="predicted"/>
<comment type="caution">
    <text evidence="2">The sequence shown here is derived from an EMBL/GenBank/DDBJ whole genome shotgun (WGS) entry which is preliminary data.</text>
</comment>
<organism evidence="2 3">
    <name type="scientific">Eiseniibacteriota bacterium</name>
    <dbReference type="NCBI Taxonomy" id="2212470"/>
    <lineage>
        <taxon>Bacteria</taxon>
        <taxon>Candidatus Eiseniibacteriota</taxon>
    </lineage>
</organism>
<reference evidence="2 3" key="1">
    <citation type="submission" date="2024-09" db="EMBL/GenBank/DDBJ databases">
        <authorList>
            <person name="D'Angelo T."/>
        </authorList>
    </citation>
    <scope>NUCLEOTIDE SEQUENCE [LARGE SCALE GENOMIC DNA]</scope>
    <source>
        <strain evidence="2">SAG AM-311-F02</strain>
    </source>
</reference>
<accession>A0ABV6YQ12</accession>
<dbReference type="Gene3D" id="3.10.690.10">
    <property type="entry name" value="Bifunctional nuclease domain"/>
    <property type="match status" value="1"/>
</dbReference>